<keyword evidence="3" id="KW-1185">Reference proteome</keyword>
<evidence type="ECO:0008006" key="4">
    <source>
        <dbReference type="Google" id="ProtNLM"/>
    </source>
</evidence>
<gene>
    <name evidence="2" type="ORF">EVAR_74918_1</name>
</gene>
<reference evidence="2 3" key="1">
    <citation type="journal article" date="2019" name="Commun. Biol.">
        <title>The bagworm genome reveals a unique fibroin gene that provides high tensile strength.</title>
        <authorList>
            <person name="Kono N."/>
            <person name="Nakamura H."/>
            <person name="Ohtoshi R."/>
            <person name="Tomita M."/>
            <person name="Numata K."/>
            <person name="Arakawa K."/>
        </authorList>
    </citation>
    <scope>NUCLEOTIDE SEQUENCE [LARGE SCALE GENOMIC DNA]</scope>
</reference>
<comment type="caution">
    <text evidence="2">The sequence shown here is derived from an EMBL/GenBank/DDBJ whole genome shotgun (WGS) entry which is preliminary data.</text>
</comment>
<dbReference type="OrthoDB" id="10017160at2759"/>
<evidence type="ECO:0000313" key="2">
    <source>
        <dbReference type="EMBL" id="GBP26156.1"/>
    </source>
</evidence>
<evidence type="ECO:0000313" key="3">
    <source>
        <dbReference type="Proteomes" id="UP000299102"/>
    </source>
</evidence>
<dbReference type="AlphaFoldDB" id="A0A4C1UJM0"/>
<dbReference type="Proteomes" id="UP000299102">
    <property type="component" value="Unassembled WGS sequence"/>
</dbReference>
<dbReference type="EMBL" id="BGZK01000177">
    <property type="protein sequence ID" value="GBP26156.1"/>
    <property type="molecule type" value="Genomic_DNA"/>
</dbReference>
<evidence type="ECO:0000256" key="1">
    <source>
        <dbReference type="SAM" id="MobiDB-lite"/>
    </source>
</evidence>
<feature type="region of interest" description="Disordered" evidence="1">
    <location>
        <begin position="1"/>
        <end position="36"/>
    </location>
</feature>
<accession>A0A4C1UJM0</accession>
<proteinExistence type="predicted"/>
<organism evidence="2 3">
    <name type="scientific">Eumeta variegata</name>
    <name type="common">Bagworm moth</name>
    <name type="synonym">Eumeta japonica</name>
    <dbReference type="NCBI Taxonomy" id="151549"/>
    <lineage>
        <taxon>Eukaryota</taxon>
        <taxon>Metazoa</taxon>
        <taxon>Ecdysozoa</taxon>
        <taxon>Arthropoda</taxon>
        <taxon>Hexapoda</taxon>
        <taxon>Insecta</taxon>
        <taxon>Pterygota</taxon>
        <taxon>Neoptera</taxon>
        <taxon>Endopterygota</taxon>
        <taxon>Lepidoptera</taxon>
        <taxon>Glossata</taxon>
        <taxon>Ditrysia</taxon>
        <taxon>Tineoidea</taxon>
        <taxon>Psychidae</taxon>
        <taxon>Oiketicinae</taxon>
        <taxon>Eumeta</taxon>
    </lineage>
</organism>
<protein>
    <recommendedName>
        <fullName evidence="4">Mos1 transposase HTH domain-containing protein</fullName>
    </recommendedName>
</protein>
<sequence>MLKRRSSSTSVGDCNHKQDQDQDNLEGPRSASTAFGNEAPCKEIMYNWFAKLKRDRVNLSNLSEEFRDGRPSTAVNNKKIDALRHMLKTDRYVTYYEIWVSLGKSMS</sequence>
<name>A0A4C1UJM0_EUMVA</name>